<evidence type="ECO:0000313" key="2">
    <source>
        <dbReference type="Proteomes" id="UP000034665"/>
    </source>
</evidence>
<comment type="caution">
    <text evidence="1">The sequence shown here is derived from an EMBL/GenBank/DDBJ whole genome shotgun (WGS) entry which is preliminary data.</text>
</comment>
<dbReference type="AlphaFoldDB" id="A0A0G0NHN5"/>
<dbReference type="STRING" id="1619013.UT41_C0002G0110"/>
<name>A0A0G0NHN5_9BACT</name>
<dbReference type="EMBL" id="LBWR01000002">
    <property type="protein sequence ID" value="KKR12336.1"/>
    <property type="molecule type" value="Genomic_DNA"/>
</dbReference>
<organism evidence="1 2">
    <name type="scientific">Candidatus Wolfebacteria bacterium GW2011_GWC2_39_22</name>
    <dbReference type="NCBI Taxonomy" id="1619013"/>
    <lineage>
        <taxon>Bacteria</taxon>
        <taxon>Candidatus Wolfeibacteriota</taxon>
    </lineage>
</organism>
<reference evidence="1 2" key="1">
    <citation type="journal article" date="2015" name="Nature">
        <title>rRNA introns, odd ribosomes, and small enigmatic genomes across a large radiation of phyla.</title>
        <authorList>
            <person name="Brown C.T."/>
            <person name="Hug L.A."/>
            <person name="Thomas B.C."/>
            <person name="Sharon I."/>
            <person name="Castelle C.J."/>
            <person name="Singh A."/>
            <person name="Wilkins M.J."/>
            <person name="Williams K.H."/>
            <person name="Banfield J.F."/>
        </authorList>
    </citation>
    <scope>NUCLEOTIDE SEQUENCE [LARGE SCALE GENOMIC DNA]</scope>
</reference>
<proteinExistence type="predicted"/>
<evidence type="ECO:0000313" key="1">
    <source>
        <dbReference type="EMBL" id="KKR12336.1"/>
    </source>
</evidence>
<accession>A0A0G0NHN5</accession>
<gene>
    <name evidence="1" type="ORF">UT41_C0002G0110</name>
</gene>
<dbReference type="Proteomes" id="UP000034665">
    <property type="component" value="Unassembled WGS sequence"/>
</dbReference>
<protein>
    <submittedName>
        <fullName evidence="1">Uncharacterized protein</fullName>
    </submittedName>
</protein>
<sequence>MVGDTVYVYRSNNTINVSVAREGTLLSLREGCDDTICINTPLMPHRAWPIVRRLLQAHGVITKAVNEPLALITAKVVTVY</sequence>